<dbReference type="CDD" id="cd04852">
    <property type="entry name" value="Peptidases_S8_3"/>
    <property type="match status" value="1"/>
</dbReference>
<feature type="domain" description="Peptidase S8/S53" evidence="11">
    <location>
        <begin position="181"/>
        <end position="671"/>
    </location>
</feature>
<keyword evidence="5 9" id="KW-0378">Hydrolase</keyword>
<dbReference type="PROSITE" id="PS00138">
    <property type="entry name" value="SUBTILASE_SER"/>
    <property type="match status" value="1"/>
</dbReference>
<dbReference type="InterPro" id="IPR041469">
    <property type="entry name" value="Subtilisin-like_FN3"/>
</dbReference>
<dbReference type="InterPro" id="IPR036852">
    <property type="entry name" value="Peptidase_S8/S53_dom_sf"/>
</dbReference>
<organism evidence="14">
    <name type="scientific">Zea mays</name>
    <name type="common">Maize</name>
    <dbReference type="NCBI Taxonomy" id="4577"/>
    <lineage>
        <taxon>Eukaryota</taxon>
        <taxon>Viridiplantae</taxon>
        <taxon>Streptophyta</taxon>
        <taxon>Embryophyta</taxon>
        <taxon>Tracheophyta</taxon>
        <taxon>Spermatophyta</taxon>
        <taxon>Magnoliopsida</taxon>
        <taxon>Liliopsida</taxon>
        <taxon>Poales</taxon>
        <taxon>Poaceae</taxon>
        <taxon>PACMAD clade</taxon>
        <taxon>Panicoideae</taxon>
        <taxon>Andropogonodae</taxon>
        <taxon>Andropogoneae</taxon>
        <taxon>Tripsacinae</taxon>
        <taxon>Zea</taxon>
    </lineage>
</organism>
<evidence type="ECO:0000259" key="12">
    <source>
        <dbReference type="Pfam" id="PF05922"/>
    </source>
</evidence>
<evidence type="ECO:0000256" key="8">
    <source>
        <dbReference type="PIRSR" id="PIRSR615500-1"/>
    </source>
</evidence>
<feature type="domain" description="Inhibitor I9" evidence="12">
    <location>
        <begin position="64"/>
        <end position="153"/>
    </location>
</feature>
<gene>
    <name evidence="14" type="primary">SBT2.5_0</name>
    <name evidence="14" type="ORF">Zm00014a_019473</name>
</gene>
<evidence type="ECO:0000256" key="6">
    <source>
        <dbReference type="ARBA" id="ARBA00022825"/>
    </source>
</evidence>
<evidence type="ECO:0000313" key="14">
    <source>
        <dbReference type="EMBL" id="PWZ38067.1"/>
    </source>
</evidence>
<dbReference type="AlphaFoldDB" id="A0A3L6FT49"/>
<evidence type="ECO:0000256" key="2">
    <source>
        <dbReference type="ARBA" id="ARBA00011073"/>
    </source>
</evidence>
<dbReference type="Gene3D" id="2.60.40.2310">
    <property type="match status" value="1"/>
</dbReference>
<comment type="caution">
    <text evidence="14">The sequence shown here is derived from an EMBL/GenBank/DDBJ whole genome shotgun (WGS) entry which is preliminary data.</text>
</comment>
<dbReference type="Gene3D" id="3.40.50.200">
    <property type="entry name" value="Peptidase S8/S53 domain"/>
    <property type="match status" value="1"/>
</dbReference>
<evidence type="ECO:0000256" key="3">
    <source>
        <dbReference type="ARBA" id="ARBA00022670"/>
    </source>
</evidence>
<evidence type="ECO:0000256" key="5">
    <source>
        <dbReference type="ARBA" id="ARBA00022801"/>
    </source>
</evidence>
<dbReference type="InterPro" id="IPR023827">
    <property type="entry name" value="Peptidase_S8_Asp-AS"/>
</dbReference>
<evidence type="ECO:0000256" key="7">
    <source>
        <dbReference type="ARBA" id="ARBA00023180"/>
    </source>
</evidence>
<dbReference type="EMBL" id="NCVQ01000003">
    <property type="protein sequence ID" value="PWZ38067.1"/>
    <property type="molecule type" value="Genomic_DNA"/>
</dbReference>
<dbReference type="Pfam" id="PF17766">
    <property type="entry name" value="fn3_6"/>
    <property type="match status" value="1"/>
</dbReference>
<dbReference type="InterPro" id="IPR015500">
    <property type="entry name" value="Peptidase_S8_subtilisin-rel"/>
</dbReference>
<dbReference type="PANTHER" id="PTHR10795">
    <property type="entry name" value="PROPROTEIN CONVERTASE SUBTILISIN/KEXIN"/>
    <property type="match status" value="1"/>
</dbReference>
<evidence type="ECO:0000256" key="1">
    <source>
        <dbReference type="ARBA" id="ARBA00004613"/>
    </source>
</evidence>
<dbReference type="GO" id="GO:0004252">
    <property type="term" value="F:serine-type endopeptidase activity"/>
    <property type="evidence" value="ECO:0007669"/>
    <property type="project" value="UniProtKB-UniRule"/>
</dbReference>
<dbReference type="InterPro" id="IPR023828">
    <property type="entry name" value="Peptidase_S8_Ser-AS"/>
</dbReference>
<dbReference type="Pfam" id="PF05922">
    <property type="entry name" value="Inhibitor_I9"/>
    <property type="match status" value="1"/>
</dbReference>
<dbReference type="InterPro" id="IPR034197">
    <property type="entry name" value="Peptidases_S8_3"/>
</dbReference>
<dbReference type="PROSITE" id="PS00136">
    <property type="entry name" value="SUBTILASE_ASP"/>
    <property type="match status" value="1"/>
</dbReference>
<keyword evidence="6 9" id="KW-0720">Serine protease</keyword>
<dbReference type="GO" id="GO:0006508">
    <property type="term" value="P:proteolysis"/>
    <property type="evidence" value="ECO:0007669"/>
    <property type="project" value="UniProtKB-KW"/>
</dbReference>
<dbReference type="Gene3D" id="3.50.30.30">
    <property type="match status" value="1"/>
</dbReference>
<dbReference type="PRINTS" id="PR00723">
    <property type="entry name" value="SUBTILISIN"/>
</dbReference>
<comment type="subcellular location">
    <subcellularLocation>
        <location evidence="1">Secreted</location>
    </subcellularLocation>
</comment>
<dbReference type="PROSITE" id="PS51892">
    <property type="entry name" value="SUBTILASE"/>
    <property type="match status" value="1"/>
</dbReference>
<comment type="similarity">
    <text evidence="2 9 10">Belongs to the peptidase S8 family.</text>
</comment>
<feature type="active site" description="Charge relay system" evidence="8 9">
    <location>
        <position position="266"/>
    </location>
</feature>
<dbReference type="Proteomes" id="UP000251960">
    <property type="component" value="Chromosome 2"/>
</dbReference>
<dbReference type="SUPFAM" id="SSF52743">
    <property type="entry name" value="Subtilisin-like"/>
    <property type="match status" value="1"/>
</dbReference>
<evidence type="ECO:0000256" key="9">
    <source>
        <dbReference type="PROSITE-ProRule" id="PRU01240"/>
    </source>
</evidence>
<dbReference type="CDD" id="cd02120">
    <property type="entry name" value="PA_subtilisin_like"/>
    <property type="match status" value="1"/>
</dbReference>
<evidence type="ECO:0000259" key="11">
    <source>
        <dbReference type="Pfam" id="PF00082"/>
    </source>
</evidence>
<name>A0A3L6FT49_MAIZE</name>
<evidence type="ECO:0000259" key="13">
    <source>
        <dbReference type="Pfam" id="PF17766"/>
    </source>
</evidence>
<dbReference type="ExpressionAtlas" id="A0A3L6FT49">
    <property type="expression patterns" value="baseline and differential"/>
</dbReference>
<feature type="domain" description="Subtilisin-like protease fibronectin type-III" evidence="13">
    <location>
        <begin position="755"/>
        <end position="849"/>
    </location>
</feature>
<dbReference type="InterPro" id="IPR045051">
    <property type="entry name" value="SBT"/>
</dbReference>
<dbReference type="GO" id="GO:0005576">
    <property type="term" value="C:extracellular region"/>
    <property type="evidence" value="ECO:0007669"/>
    <property type="project" value="UniProtKB-SubCell"/>
</dbReference>
<sequence length="857" mass="90657">MATTMARRSGEERAGSRRWRSCPCGLALGCDTVMAFLKPSLVFCSILAFLSLNCGPSHVFAKVYMVVMEDDPVISYKVNRKHVMRGDEAQKYKRVATTKHDSFLDSFLPVGSYKKLYSYTHLINGFALHAESEKTVRILSGAKGVRLIQEDIKMAKMTTHTPSYIGATGVWPLLGGAENSGNGVVIGMIDTGIDPKNPSFASSNTSSQAEPPPAGFKGICRTGNRFPPDSCGGKIVGARWFARAAQATGEFNATIHYESPYDPDGHGSHTASIAAGNFHTPLISRGYNFGYASGMAPGARLAIYKAAYPFGGYMSDVIAAVDQAVEDGVNVISLSMAPSSVSSGPASFLNLLEAQLLLATKAGVSVVQAVGNAGPDANTVVSFSPWILSVAASMTDRTYRKSIVIGNGKVFSCGALSVPVLPAPTPGETMYPLAWADDVVNENSTDGSVNCQDPRVFIRPLVQGKVIICMFDSSNYYEDDPNLAGVIHTIERIGAAGVVVTDRSSGDIDIDYEPTFPTTVPSAIVLRGSDMRALLRYYNNNTVRDERGNVVSFGATIRITEGRRASYSGEAPVVADYSSRGPDVENAQMQPAEVLKPNVMAPGNLVWGAWSPTSNALPEIQGEEYALLSGTSMAAPHVAGVAALIKQRHPTWSPAMVMSAIMTTADVTDRSGRPLMARSDSGSVDPATPFDMGAGAVNAARALDPGLVFDAGYSDYLRFLCAVPGVDEAALLRAVGAPCPAPAPPRAGAPRWCSDLNAASVTVASLMGSRRVDRRVTSVGSQNETYMAYVRAPGGVAVRVAPSQFAIAPGATRALRIVLNTTAPGNAFSFGEVVLKGDKKHRVRIPLAVYPAAALSP</sequence>
<accession>A0A3L6FT49</accession>
<evidence type="ECO:0000256" key="4">
    <source>
        <dbReference type="ARBA" id="ARBA00022729"/>
    </source>
</evidence>
<protein>
    <submittedName>
        <fullName evidence="14">Subtilisin-like protease SBT2.5</fullName>
    </submittedName>
</protein>
<keyword evidence="7" id="KW-0325">Glycoprotein</keyword>
<feature type="active site" description="Charge relay system" evidence="8 9">
    <location>
        <position position="632"/>
    </location>
</feature>
<dbReference type="InterPro" id="IPR000209">
    <property type="entry name" value="Peptidase_S8/S53_dom"/>
</dbReference>
<feature type="active site" description="Charge relay system" evidence="8 9">
    <location>
        <position position="190"/>
    </location>
</feature>
<reference evidence="14" key="1">
    <citation type="journal article" date="2018" name="Nat. Genet.">
        <title>Extensive intraspecific gene order and gene structural variations between Mo17 and other maize genomes.</title>
        <authorList>
            <person name="Sun S."/>
            <person name="Zhou Y."/>
            <person name="Chen J."/>
            <person name="Shi J."/>
            <person name="Zhao H."/>
            <person name="Zhao H."/>
            <person name="Song W."/>
            <person name="Zhang M."/>
            <person name="Cui Y."/>
            <person name="Dong X."/>
            <person name="Liu H."/>
            <person name="Ma X."/>
            <person name="Jiao Y."/>
            <person name="Wang B."/>
            <person name="Wei X."/>
            <person name="Stein J.C."/>
            <person name="Glaubitz J.C."/>
            <person name="Lu F."/>
            <person name="Yu G."/>
            <person name="Liang C."/>
            <person name="Fengler K."/>
            <person name="Li B."/>
            <person name="Rafalski A."/>
            <person name="Schnable P.S."/>
            <person name="Ware D.H."/>
            <person name="Buckler E.S."/>
            <person name="Lai J."/>
        </authorList>
    </citation>
    <scope>NUCLEOTIDE SEQUENCE [LARGE SCALE GENOMIC DNA]</scope>
    <source>
        <tissue evidence="14">Seedling</tissue>
    </source>
</reference>
<proteinExistence type="inferred from homology"/>
<dbReference type="InterPro" id="IPR010259">
    <property type="entry name" value="S8pro/Inhibitor_I9"/>
</dbReference>
<evidence type="ECO:0000256" key="10">
    <source>
        <dbReference type="RuleBase" id="RU003355"/>
    </source>
</evidence>
<keyword evidence="3 9" id="KW-0645">Protease</keyword>
<keyword evidence="4" id="KW-0732">Signal</keyword>
<dbReference type="Pfam" id="PF00082">
    <property type="entry name" value="Peptidase_S8"/>
    <property type="match status" value="1"/>
</dbReference>